<comment type="caution">
    <text evidence="1">The sequence shown here is derived from an EMBL/GenBank/DDBJ whole genome shotgun (WGS) entry which is preliminary data.</text>
</comment>
<reference evidence="2" key="1">
    <citation type="submission" date="2021-01" db="EMBL/GenBank/DDBJ databases">
        <title>Draft genomes of Rhodovulum sulfidophilum.</title>
        <authorList>
            <person name="Guzman M.S."/>
        </authorList>
    </citation>
    <scope>NUCLEOTIDE SEQUENCE [LARGE SCALE GENOMIC DNA]</scope>
    <source>
        <strain evidence="2">AB19</strain>
    </source>
</reference>
<keyword evidence="2" id="KW-1185">Reference proteome</keyword>
<dbReference type="EMBL" id="JAESIL010000003">
    <property type="protein sequence ID" value="MBL3576821.1"/>
    <property type="molecule type" value="Genomic_DNA"/>
</dbReference>
<gene>
    <name evidence="1" type="ORF">JMJ92_01390</name>
</gene>
<evidence type="ECO:0000313" key="2">
    <source>
        <dbReference type="Proteomes" id="UP000635853"/>
    </source>
</evidence>
<dbReference type="RefSeq" id="WP_143540674.1">
    <property type="nucleotide sequence ID" value="NZ_JAESIM010000010.1"/>
</dbReference>
<organism evidence="1 2">
    <name type="scientific">Rhodovulum visakhapatnamense</name>
    <dbReference type="NCBI Taxonomy" id="364297"/>
    <lineage>
        <taxon>Bacteria</taxon>
        <taxon>Pseudomonadati</taxon>
        <taxon>Pseudomonadota</taxon>
        <taxon>Alphaproteobacteria</taxon>
        <taxon>Rhodobacterales</taxon>
        <taxon>Paracoccaceae</taxon>
        <taxon>Rhodovulum</taxon>
    </lineage>
</organism>
<evidence type="ECO:0000313" key="1">
    <source>
        <dbReference type="EMBL" id="MBL3576821.1"/>
    </source>
</evidence>
<protein>
    <recommendedName>
        <fullName evidence="3">Secreted protein</fullName>
    </recommendedName>
</protein>
<sequence length="77" mass="8349">MAAMLEYFPLPILFFPLFAALAQSLENEGHAIDDGGEHGFDALCLAVGPGLSQPFGPIEVDREDELPGPLGHVFWPR</sequence>
<evidence type="ECO:0008006" key="3">
    <source>
        <dbReference type="Google" id="ProtNLM"/>
    </source>
</evidence>
<name>A0ABS1RB05_9RHOB</name>
<accession>A0ABS1RB05</accession>
<dbReference type="Proteomes" id="UP000635853">
    <property type="component" value="Unassembled WGS sequence"/>
</dbReference>
<proteinExistence type="predicted"/>